<evidence type="ECO:0000313" key="10">
    <source>
        <dbReference type="EMBL" id="KAJ8414578.1"/>
    </source>
</evidence>
<dbReference type="PANTHER" id="PTHR21640">
    <property type="match status" value="1"/>
</dbReference>
<dbReference type="AlphaFoldDB" id="A0AAD7T5D5"/>
<comment type="subcellular location">
    <subcellularLocation>
        <location evidence="6">Nucleus outer membrane</location>
        <topology evidence="6">Single-pass type IV membrane protein</topology>
    </subcellularLocation>
</comment>
<reference evidence="10" key="1">
    <citation type="journal article" date="2023" name="Science">
        <title>Genome structures resolve the early diversification of teleost fishes.</title>
        <authorList>
            <person name="Parey E."/>
            <person name="Louis A."/>
            <person name="Montfort J."/>
            <person name="Bouchez O."/>
            <person name="Roques C."/>
            <person name="Iampietro C."/>
            <person name="Lluch J."/>
            <person name="Castinel A."/>
            <person name="Donnadieu C."/>
            <person name="Desvignes T."/>
            <person name="Floi Bucao C."/>
            <person name="Jouanno E."/>
            <person name="Wen M."/>
            <person name="Mejri S."/>
            <person name="Dirks R."/>
            <person name="Jansen H."/>
            <person name="Henkel C."/>
            <person name="Chen W.J."/>
            <person name="Zahm M."/>
            <person name="Cabau C."/>
            <person name="Klopp C."/>
            <person name="Thompson A.W."/>
            <person name="Robinson-Rechavi M."/>
            <person name="Braasch I."/>
            <person name="Lecointre G."/>
            <person name="Bobe J."/>
            <person name="Postlethwait J.H."/>
            <person name="Berthelot C."/>
            <person name="Roest Crollius H."/>
            <person name="Guiguen Y."/>
        </authorList>
    </citation>
    <scope>NUCLEOTIDE SEQUENCE</scope>
    <source>
        <strain evidence="10">NC1722</strain>
    </source>
</reference>
<dbReference type="Pfam" id="PF10541">
    <property type="entry name" value="KASH"/>
    <property type="match status" value="1"/>
</dbReference>
<evidence type="ECO:0000256" key="3">
    <source>
        <dbReference type="ARBA" id="ARBA00022989"/>
    </source>
</evidence>
<feature type="region of interest" description="Disordered" evidence="8">
    <location>
        <begin position="1"/>
        <end position="20"/>
    </location>
</feature>
<comment type="caution">
    <text evidence="10">The sequence shown here is derived from an EMBL/GenBank/DDBJ whole genome shotgun (WGS) entry which is preliminary data.</text>
</comment>
<dbReference type="Proteomes" id="UP001221898">
    <property type="component" value="Unassembled WGS sequence"/>
</dbReference>
<feature type="region of interest" description="Disordered" evidence="8">
    <location>
        <begin position="495"/>
        <end position="552"/>
    </location>
</feature>
<keyword evidence="11" id="KW-1185">Reference proteome</keyword>
<evidence type="ECO:0000256" key="6">
    <source>
        <dbReference type="ARBA" id="ARBA00046312"/>
    </source>
</evidence>
<dbReference type="PANTHER" id="PTHR21640:SF1">
    <property type="entry name" value="NESPRIN-4"/>
    <property type="match status" value="1"/>
</dbReference>
<evidence type="ECO:0000256" key="5">
    <source>
        <dbReference type="ARBA" id="ARBA00023242"/>
    </source>
</evidence>
<dbReference type="EMBL" id="JAINUG010000012">
    <property type="protein sequence ID" value="KAJ8414578.1"/>
    <property type="molecule type" value="Genomic_DNA"/>
</dbReference>
<gene>
    <name evidence="10" type="ORF">AAFF_G00037800</name>
</gene>
<dbReference type="InterPro" id="IPR012315">
    <property type="entry name" value="KASH"/>
</dbReference>
<keyword evidence="2 7" id="KW-0812">Transmembrane</keyword>
<dbReference type="SMART" id="SM01249">
    <property type="entry name" value="KASH"/>
    <property type="match status" value="1"/>
</dbReference>
<dbReference type="SMART" id="SM00150">
    <property type="entry name" value="SPEC"/>
    <property type="match status" value="2"/>
</dbReference>
<evidence type="ECO:0000259" key="9">
    <source>
        <dbReference type="PROSITE" id="PS51049"/>
    </source>
</evidence>
<feature type="region of interest" description="Disordered" evidence="8">
    <location>
        <begin position="599"/>
        <end position="644"/>
    </location>
</feature>
<dbReference type="GO" id="GO:0034993">
    <property type="term" value="C:meiotic nuclear membrane microtubule tethering complex"/>
    <property type="evidence" value="ECO:0007669"/>
    <property type="project" value="InterPro"/>
</dbReference>
<name>A0AAD7T5D5_9TELE</name>
<evidence type="ECO:0000256" key="7">
    <source>
        <dbReference type="PROSITE-ProRule" id="PRU00385"/>
    </source>
</evidence>
<protein>
    <recommendedName>
        <fullName evidence="9">KASH domain-containing protein</fullName>
    </recommendedName>
</protein>
<evidence type="ECO:0000256" key="1">
    <source>
        <dbReference type="ARBA" id="ARBA00008619"/>
    </source>
</evidence>
<dbReference type="Gene3D" id="1.20.58.60">
    <property type="match status" value="1"/>
</dbReference>
<keyword evidence="3" id="KW-1133">Transmembrane helix</keyword>
<comment type="similarity">
    <text evidence="1">Belongs to the nesprin family.</text>
</comment>
<dbReference type="SUPFAM" id="SSF46966">
    <property type="entry name" value="Spectrin repeat"/>
    <property type="match status" value="2"/>
</dbReference>
<feature type="compositionally biased region" description="Basic and acidic residues" evidence="8">
    <location>
        <begin position="1"/>
        <end position="13"/>
    </location>
</feature>
<feature type="topological domain" description="Perinuclear space" evidence="7">
    <location>
        <begin position="708"/>
        <end position="737"/>
    </location>
</feature>
<keyword evidence="5" id="KW-0539">Nucleus</keyword>
<evidence type="ECO:0000313" key="11">
    <source>
        <dbReference type="Proteomes" id="UP001221898"/>
    </source>
</evidence>
<proteinExistence type="inferred from homology"/>
<organism evidence="10 11">
    <name type="scientific">Aldrovandia affinis</name>
    <dbReference type="NCBI Taxonomy" id="143900"/>
    <lineage>
        <taxon>Eukaryota</taxon>
        <taxon>Metazoa</taxon>
        <taxon>Chordata</taxon>
        <taxon>Craniata</taxon>
        <taxon>Vertebrata</taxon>
        <taxon>Euteleostomi</taxon>
        <taxon>Actinopterygii</taxon>
        <taxon>Neopterygii</taxon>
        <taxon>Teleostei</taxon>
        <taxon>Notacanthiformes</taxon>
        <taxon>Halosauridae</taxon>
        <taxon>Aldrovandia</taxon>
    </lineage>
</organism>
<evidence type="ECO:0000256" key="4">
    <source>
        <dbReference type="ARBA" id="ARBA00023136"/>
    </source>
</evidence>
<evidence type="ECO:0000256" key="2">
    <source>
        <dbReference type="ARBA" id="ARBA00022692"/>
    </source>
</evidence>
<accession>A0AAD7T5D5</accession>
<dbReference type="PROSITE" id="PS51049">
    <property type="entry name" value="KASH"/>
    <property type="match status" value="1"/>
</dbReference>
<dbReference type="GO" id="GO:0005640">
    <property type="term" value="C:nuclear outer membrane"/>
    <property type="evidence" value="ECO:0007669"/>
    <property type="project" value="UniProtKB-SubCell"/>
</dbReference>
<keyword evidence="4 7" id="KW-0472">Membrane</keyword>
<feature type="topological domain" description="Cytoplasmic" evidence="7">
    <location>
        <begin position="1"/>
        <end position="686"/>
    </location>
</feature>
<dbReference type="CDD" id="cd00176">
    <property type="entry name" value="SPEC"/>
    <property type="match status" value="1"/>
</dbReference>
<feature type="region of interest" description="Disordered" evidence="8">
    <location>
        <begin position="406"/>
        <end position="445"/>
    </location>
</feature>
<evidence type="ECO:0000256" key="8">
    <source>
        <dbReference type="SAM" id="MobiDB-lite"/>
    </source>
</evidence>
<sequence>MDVRSRLDRDEQRNAGSSGPTLECFLHSDARCDPCTHLLICTLPGGSGGPAVSRGRVKKKKERKILKGRRNGKVELRDASMPVERQCPAESCSGRGNCLVHALGGDETQDEEVTEPPNTQVGMDLDLESTACCCTGCHPPASPDVHESLHDWLSVGNWSQDGGSSSVERCIQLEKRWTLWHKFMKAHSHFDDWLRLAEKSAASPKSSHVLYVTAKQELKKFESLQWESRARLAQLDGLHQQQRVLTHHFGGAVGGRLAGMARDCSQRWDRVSGTVDGVCRRLKHFVTQREDFDSQQEEMAIWLADMDLRLTEVEHFSGKDTRQKMQQLQSFREAVGENAVRLNGLLERGEVLIQCSEPADAQDIETGLQDLLLYCARVFEGVGQLHTRLLSMRLVFEEDWLLAPPSDSGCPSETPLEDDGVFERGSLSDLQSPQTPPSSDHLVLEWDPSVDVGGSASFDDADSSYFSTITGLHHMEEPSLSKDAKRRSYLSSEGYRSDMTLDGTPDMSAEGHAEHESSAVFGQTPPPGVREEDHVSLPPQKTSTPSEHLPEPLAFDPERISAWLGHIPVAHERRPCSKAVQTEYAEEFVTRSITHPVPSLEKPWPSPSFEGRGTPWLPRSEDCKPRPDWTSGGRRPSTQPPEERVCQPALLEAKIDIEQRQDEAPLRSKGCGPWLRGAPRFARVLRASLLLYVPAALLLALFAWLPAGAQPPLCHHGNTLARSFHLMLHYVNGPPPT</sequence>
<feature type="domain" description="KASH" evidence="9">
    <location>
        <begin position="678"/>
        <end position="737"/>
    </location>
</feature>
<dbReference type="InterPro" id="IPR030268">
    <property type="entry name" value="SYNE4"/>
</dbReference>
<dbReference type="InterPro" id="IPR018159">
    <property type="entry name" value="Spectrin/alpha-actinin"/>
</dbReference>